<evidence type="ECO:0000313" key="4">
    <source>
        <dbReference type="Proteomes" id="UP000189703"/>
    </source>
</evidence>
<organism evidence="4 5">
    <name type="scientific">Nelumbo nucifera</name>
    <name type="common">Sacred lotus</name>
    <dbReference type="NCBI Taxonomy" id="4432"/>
    <lineage>
        <taxon>Eukaryota</taxon>
        <taxon>Viridiplantae</taxon>
        <taxon>Streptophyta</taxon>
        <taxon>Embryophyta</taxon>
        <taxon>Tracheophyta</taxon>
        <taxon>Spermatophyta</taxon>
        <taxon>Magnoliopsida</taxon>
        <taxon>Proteales</taxon>
        <taxon>Nelumbonaceae</taxon>
        <taxon>Nelumbo</taxon>
    </lineage>
</organism>
<evidence type="ECO:0000259" key="3">
    <source>
        <dbReference type="Pfam" id="PF03101"/>
    </source>
</evidence>
<evidence type="ECO:0000256" key="1">
    <source>
        <dbReference type="SAM" id="Coils"/>
    </source>
</evidence>
<feature type="coiled-coil region" evidence="1">
    <location>
        <begin position="220"/>
        <end position="279"/>
    </location>
</feature>
<dbReference type="RefSeq" id="XP_010268165.1">
    <property type="nucleotide sequence ID" value="XM_010269863.2"/>
</dbReference>
<dbReference type="OMA" id="YNGYARY"/>
<dbReference type="Pfam" id="PF03101">
    <property type="entry name" value="FAR1"/>
    <property type="match status" value="1"/>
</dbReference>
<evidence type="ECO:0000256" key="2">
    <source>
        <dbReference type="SAM" id="MobiDB-lite"/>
    </source>
</evidence>
<dbReference type="InParanoid" id="A0A1U8APQ2"/>
<proteinExistence type="predicted"/>
<dbReference type="PANTHER" id="PTHR46328">
    <property type="entry name" value="FAR-RED IMPAIRED RESPONSIVE (FAR1) FAMILY PROTEIN-RELATED"/>
    <property type="match status" value="1"/>
</dbReference>
<feature type="compositionally biased region" description="Polar residues" evidence="2">
    <location>
        <begin position="1"/>
        <end position="12"/>
    </location>
</feature>
<feature type="region of interest" description="Disordered" evidence="2">
    <location>
        <begin position="1"/>
        <end position="23"/>
    </location>
</feature>
<evidence type="ECO:0000313" key="5">
    <source>
        <dbReference type="RefSeq" id="XP_010268165.1"/>
    </source>
</evidence>
<feature type="domain" description="FAR1" evidence="3">
    <location>
        <begin position="73"/>
        <end position="165"/>
    </location>
</feature>
<protein>
    <submittedName>
        <fullName evidence="5">Protein FAR1-RELATED SEQUENCE 5-like isoform X1</fullName>
    </submittedName>
</protein>
<dbReference type="Proteomes" id="UP000189703">
    <property type="component" value="Unplaced"/>
</dbReference>
<keyword evidence="4" id="KW-1185">Reference proteome</keyword>
<dbReference type="KEGG" id="nnu:104605204"/>
<gene>
    <name evidence="5" type="primary">LOC104605204</name>
</gene>
<dbReference type="AlphaFoldDB" id="A0A1U8APQ2"/>
<dbReference type="PANTHER" id="PTHR46328:SF14">
    <property type="entry name" value="FAR-RED IMPAIRED RESPONSIVE (FAR1) FAMILY PROTEIN"/>
    <property type="match status" value="1"/>
</dbReference>
<dbReference type="GeneID" id="104605204"/>
<keyword evidence="1" id="KW-0175">Coiled coil</keyword>
<reference evidence="5" key="1">
    <citation type="submission" date="2025-08" db="UniProtKB">
        <authorList>
            <consortium name="RefSeq"/>
        </authorList>
    </citation>
    <scope>IDENTIFICATION</scope>
</reference>
<name>A0A1U8APQ2_NELNU</name>
<dbReference type="OrthoDB" id="1856215at2759"/>
<accession>A0A1U8APQ2</accession>
<dbReference type="InterPro" id="IPR004330">
    <property type="entry name" value="FAR1_DNA_bnd_dom"/>
</dbReference>
<sequence>MSAGPNQESSPSCGGREDGLFDNFPGLDIEKDLAEDTSVTEDSCGKEFTSSNMDVNLEPYVGKEFKSEQAAREFYNAYARYMGFSIRKGAIYRSARQQAVTSRIFVCSKEGFRPESSDVNEKGNIKRRMAITRVGCKAQLWVKRQPSGMWVVKQFQREHNHELTPMKVHILRSHKNIFRNLKEYVETLKGAGVDASQIQRLLLEEARGMGNLGARDNNAESDDKRKIKELSAELRRERRRSATYREQLQMVLKHMEDHAHHLSKQIEDIVNNMKEVEHQGS</sequence>